<accession>A0ACC2TLQ0</accession>
<dbReference type="Proteomes" id="UP001165960">
    <property type="component" value="Unassembled WGS sequence"/>
</dbReference>
<dbReference type="EMBL" id="QTSX02002534">
    <property type="protein sequence ID" value="KAJ9075296.1"/>
    <property type="molecule type" value="Genomic_DNA"/>
</dbReference>
<name>A0ACC2TLQ0_9FUNG</name>
<keyword evidence="2" id="KW-1185">Reference proteome</keyword>
<gene>
    <name evidence="1" type="primary">MGR2_2</name>
    <name evidence="1" type="ORF">DSO57_1037484</name>
</gene>
<sequence>MAHQPSIADKLQMGLLMGGTVGATMGLVMGTFTVLVYGPGPNGYLRTIGANMLKTGGFFASIMSVGSLIRNEDGTFSSIPLQTTKSTPACLSLFQKLNASVSLKC</sequence>
<evidence type="ECO:0000313" key="1">
    <source>
        <dbReference type="EMBL" id="KAJ9075296.1"/>
    </source>
</evidence>
<evidence type="ECO:0000313" key="2">
    <source>
        <dbReference type="Proteomes" id="UP001165960"/>
    </source>
</evidence>
<proteinExistence type="predicted"/>
<comment type="caution">
    <text evidence="1">The sequence shown here is derived from an EMBL/GenBank/DDBJ whole genome shotgun (WGS) entry which is preliminary data.</text>
</comment>
<organism evidence="1 2">
    <name type="scientific">Entomophthora muscae</name>
    <dbReference type="NCBI Taxonomy" id="34485"/>
    <lineage>
        <taxon>Eukaryota</taxon>
        <taxon>Fungi</taxon>
        <taxon>Fungi incertae sedis</taxon>
        <taxon>Zoopagomycota</taxon>
        <taxon>Entomophthoromycotina</taxon>
        <taxon>Entomophthoromycetes</taxon>
        <taxon>Entomophthorales</taxon>
        <taxon>Entomophthoraceae</taxon>
        <taxon>Entomophthora</taxon>
    </lineage>
</organism>
<protein>
    <submittedName>
        <fullName evidence="1">Subunit of TIM23 translocase complex</fullName>
    </submittedName>
</protein>
<reference evidence="1" key="1">
    <citation type="submission" date="2022-04" db="EMBL/GenBank/DDBJ databases">
        <title>Genome of the entomopathogenic fungus Entomophthora muscae.</title>
        <authorList>
            <person name="Elya C."/>
            <person name="Lovett B.R."/>
            <person name="Lee E."/>
            <person name="Macias A.M."/>
            <person name="Hajek A.E."/>
            <person name="De Bivort B.L."/>
            <person name="Kasson M.T."/>
            <person name="De Fine Licht H.H."/>
            <person name="Stajich J.E."/>
        </authorList>
    </citation>
    <scope>NUCLEOTIDE SEQUENCE</scope>
    <source>
        <strain evidence="1">Berkeley</strain>
    </source>
</reference>